<evidence type="ECO:0000256" key="2">
    <source>
        <dbReference type="ARBA" id="ARBA00012438"/>
    </source>
</evidence>
<feature type="domain" description="PAS" evidence="18">
    <location>
        <begin position="169"/>
        <end position="241"/>
    </location>
</feature>
<feature type="region of interest" description="Disordered" evidence="17">
    <location>
        <begin position="1"/>
        <end position="30"/>
    </location>
</feature>
<dbReference type="SMART" id="SM00086">
    <property type="entry name" value="PAC"/>
    <property type="match status" value="3"/>
</dbReference>
<dbReference type="Pfam" id="PF08447">
    <property type="entry name" value="PAS_3"/>
    <property type="match status" value="2"/>
</dbReference>
<evidence type="ECO:0000256" key="1">
    <source>
        <dbReference type="ARBA" id="ARBA00000085"/>
    </source>
</evidence>
<evidence type="ECO:0000256" key="15">
    <source>
        <dbReference type="ARBA" id="ARBA00023026"/>
    </source>
</evidence>
<dbReference type="InterPro" id="IPR013767">
    <property type="entry name" value="PAS_fold"/>
</dbReference>
<proteinExistence type="predicted"/>
<dbReference type="SMART" id="SM00911">
    <property type="entry name" value="HWE_HK"/>
    <property type="match status" value="1"/>
</dbReference>
<evidence type="ECO:0000259" key="18">
    <source>
        <dbReference type="PROSITE" id="PS50112"/>
    </source>
</evidence>
<dbReference type="GO" id="GO:0005524">
    <property type="term" value="F:ATP binding"/>
    <property type="evidence" value="ECO:0007669"/>
    <property type="project" value="UniProtKB-KW"/>
</dbReference>
<keyword evidence="4" id="KW-0600">Photoreceptor protein</keyword>
<keyword evidence="10" id="KW-0677">Repeat</keyword>
<protein>
    <recommendedName>
        <fullName evidence="3">Blue-light-activated histidine kinase</fullName>
        <ecNumber evidence="2">2.7.13.3</ecNumber>
    </recommendedName>
</protein>
<dbReference type="Pfam" id="PF07536">
    <property type="entry name" value="HWE_HK"/>
    <property type="match status" value="1"/>
</dbReference>
<feature type="domain" description="PAC" evidence="19">
    <location>
        <begin position="116"/>
        <end position="168"/>
    </location>
</feature>
<dbReference type="PANTHER" id="PTHR41523:SF7">
    <property type="entry name" value="HISTIDINE KINASE"/>
    <property type="match status" value="1"/>
</dbReference>
<dbReference type="STRING" id="582675.SAMN05192565_12252"/>
<dbReference type="OrthoDB" id="341208at2"/>
<evidence type="ECO:0000256" key="7">
    <source>
        <dbReference type="ARBA" id="ARBA00022630"/>
    </source>
</evidence>
<evidence type="ECO:0000256" key="5">
    <source>
        <dbReference type="ARBA" id="ARBA00022553"/>
    </source>
</evidence>
<evidence type="ECO:0000313" key="20">
    <source>
        <dbReference type="EMBL" id="SFG99647.1"/>
    </source>
</evidence>
<dbReference type="Gene3D" id="2.10.70.100">
    <property type="match status" value="1"/>
</dbReference>
<feature type="domain" description="PAC" evidence="19">
    <location>
        <begin position="245"/>
        <end position="297"/>
    </location>
</feature>
<dbReference type="InterPro" id="IPR035965">
    <property type="entry name" value="PAS-like_dom_sf"/>
</dbReference>
<evidence type="ECO:0000256" key="10">
    <source>
        <dbReference type="ARBA" id="ARBA00022737"/>
    </source>
</evidence>
<dbReference type="AlphaFoldDB" id="A0A1I2WG63"/>
<keyword evidence="14" id="KW-0157">Chromophore</keyword>
<dbReference type="InterPro" id="IPR000700">
    <property type="entry name" value="PAS-assoc_C"/>
</dbReference>
<organism evidence="20 21">
    <name type="scientific">Methylobacterium gossipiicola</name>
    <dbReference type="NCBI Taxonomy" id="582675"/>
    <lineage>
        <taxon>Bacteria</taxon>
        <taxon>Pseudomonadati</taxon>
        <taxon>Pseudomonadota</taxon>
        <taxon>Alphaproteobacteria</taxon>
        <taxon>Hyphomicrobiales</taxon>
        <taxon>Methylobacteriaceae</taxon>
        <taxon>Methylobacterium</taxon>
    </lineage>
</organism>
<dbReference type="SUPFAM" id="SSF55781">
    <property type="entry name" value="GAF domain-like"/>
    <property type="match status" value="1"/>
</dbReference>
<evidence type="ECO:0000256" key="4">
    <source>
        <dbReference type="ARBA" id="ARBA00022543"/>
    </source>
</evidence>
<accession>A0A1I2WG63</accession>
<reference evidence="21" key="1">
    <citation type="submission" date="2016-10" db="EMBL/GenBank/DDBJ databases">
        <authorList>
            <person name="Varghese N."/>
            <person name="Submissions S."/>
        </authorList>
    </citation>
    <scope>NUCLEOTIDE SEQUENCE [LARGE SCALE GENOMIC DNA]</scope>
    <source>
        <strain evidence="21">Gh-105</strain>
    </source>
</reference>
<dbReference type="Proteomes" id="UP000199229">
    <property type="component" value="Unassembled WGS sequence"/>
</dbReference>
<evidence type="ECO:0000256" key="14">
    <source>
        <dbReference type="ARBA" id="ARBA00022991"/>
    </source>
</evidence>
<evidence type="ECO:0000256" key="9">
    <source>
        <dbReference type="ARBA" id="ARBA00022679"/>
    </source>
</evidence>
<dbReference type="PANTHER" id="PTHR41523">
    <property type="entry name" value="TWO-COMPONENT SYSTEM SENSOR PROTEIN"/>
    <property type="match status" value="1"/>
</dbReference>
<dbReference type="PROSITE" id="PS50113">
    <property type="entry name" value="PAC"/>
    <property type="match status" value="2"/>
</dbReference>
<dbReference type="SMART" id="SM00091">
    <property type="entry name" value="PAS"/>
    <property type="match status" value="3"/>
</dbReference>
<evidence type="ECO:0000256" key="8">
    <source>
        <dbReference type="ARBA" id="ARBA00022643"/>
    </source>
</evidence>
<keyword evidence="8" id="KW-0288">FMN</keyword>
<keyword evidence="11" id="KW-0547">Nucleotide-binding</keyword>
<comment type="catalytic activity">
    <reaction evidence="1">
        <text>ATP + protein L-histidine = ADP + protein N-phospho-L-histidine.</text>
        <dbReference type="EC" id="2.7.13.3"/>
    </reaction>
</comment>
<dbReference type="GO" id="GO:0009881">
    <property type="term" value="F:photoreceptor activity"/>
    <property type="evidence" value="ECO:0007669"/>
    <property type="project" value="UniProtKB-KW"/>
</dbReference>
<evidence type="ECO:0000256" key="12">
    <source>
        <dbReference type="ARBA" id="ARBA00022777"/>
    </source>
</evidence>
<feature type="domain" description="PAS" evidence="18">
    <location>
        <begin position="39"/>
        <end position="111"/>
    </location>
</feature>
<dbReference type="GO" id="GO:0004673">
    <property type="term" value="F:protein histidine kinase activity"/>
    <property type="evidence" value="ECO:0007669"/>
    <property type="project" value="UniProtKB-EC"/>
</dbReference>
<keyword evidence="16" id="KW-0675">Receptor</keyword>
<dbReference type="PROSITE" id="PS50112">
    <property type="entry name" value="PAS"/>
    <property type="match status" value="3"/>
</dbReference>
<evidence type="ECO:0000256" key="3">
    <source>
        <dbReference type="ARBA" id="ARBA00021740"/>
    </source>
</evidence>
<keyword evidence="7" id="KW-0285">Flavoprotein</keyword>
<dbReference type="InterPro" id="IPR029016">
    <property type="entry name" value="GAF-like_dom_sf"/>
</dbReference>
<dbReference type="Gene3D" id="3.30.450.40">
    <property type="match status" value="1"/>
</dbReference>
<dbReference type="Pfam" id="PF00989">
    <property type="entry name" value="PAS"/>
    <property type="match status" value="1"/>
</dbReference>
<dbReference type="EMBL" id="FOPM01000022">
    <property type="protein sequence ID" value="SFG99647.1"/>
    <property type="molecule type" value="Genomic_DNA"/>
</dbReference>
<keyword evidence="13" id="KW-0067">ATP-binding</keyword>
<dbReference type="InterPro" id="IPR000014">
    <property type="entry name" value="PAS"/>
</dbReference>
<dbReference type="SUPFAM" id="SSF55785">
    <property type="entry name" value="PYP-like sensor domain (PAS domain)"/>
    <property type="match status" value="3"/>
</dbReference>
<keyword evidence="15" id="KW-0843">Virulence</keyword>
<evidence type="ECO:0000259" key="19">
    <source>
        <dbReference type="PROSITE" id="PS50113"/>
    </source>
</evidence>
<evidence type="ECO:0000256" key="16">
    <source>
        <dbReference type="ARBA" id="ARBA00023170"/>
    </source>
</evidence>
<dbReference type="InterPro" id="IPR036890">
    <property type="entry name" value="HATPase_C_sf"/>
</dbReference>
<keyword evidence="21" id="KW-1185">Reference proteome</keyword>
<evidence type="ECO:0000256" key="13">
    <source>
        <dbReference type="ARBA" id="ARBA00022840"/>
    </source>
</evidence>
<dbReference type="InterPro" id="IPR003018">
    <property type="entry name" value="GAF"/>
</dbReference>
<gene>
    <name evidence="20" type="ORF">SAMN05192565_12252</name>
</gene>
<evidence type="ECO:0000256" key="6">
    <source>
        <dbReference type="ARBA" id="ARBA00022606"/>
    </source>
</evidence>
<keyword evidence="12" id="KW-0418">Kinase</keyword>
<dbReference type="InterPro" id="IPR001610">
    <property type="entry name" value="PAC"/>
</dbReference>
<keyword evidence="5" id="KW-0597">Phosphoprotein</keyword>
<dbReference type="CDD" id="cd00130">
    <property type="entry name" value="PAS"/>
    <property type="match status" value="3"/>
</dbReference>
<dbReference type="Gene3D" id="3.30.450.20">
    <property type="entry name" value="PAS domain"/>
    <property type="match status" value="3"/>
</dbReference>
<sequence>MTNPAHPAPSGRAAGPPVELAVAPAPDGMQPDVTDPRESAALLRLAVEATGIGIFDYDLTTTVLRWDARTRALFGVPAEGPVTYAETFLSGLHPEDRAWVDAALQAALDPAGTGLFACEYRVVPAEGGAVRWLAARGQLMVSGGRAHRMVGTVRDITQAKQAEIALRATEERYRLVIRATNDAIWDWDLIADTVLWNEALAAAYGWTPDRVGPNGAWWLAQIHPGDRARVEADIRAAIADGADDWVHEYRFRCADGTYAEVLDRGYMVRDATGSPARMIGAMLDLTERNRALAQFRAVFEGANVGIVQFDPRTARALAVNAKLCEIWAAPESEILGQSLARWTPPEDDAERAELHRRLAEGEPMQVRLEKRYRRLDGRIIWGRVNLVSQILGDAVHATAMIEDITNEKRADARRDALIALSDRLRDLDTNAAVATAAAEILGRTLGVARAGYALVDPTGGLSAVAPDWTTAVPAPEAGTLATIAASVPRLRRGETLAVADIAATPERVDDAAGYARIGMRSVIKVPILHRGRLVGILYVLDIAPRDWTPEENAFAREVAERAWGGLVRIEASEQQRILNRELSHRLKNTLAVVQAIASQSLRNVTDVEAAKEALAARLIALGKAHDILLSGEVEGADFGAVLASALAIHDDRQPDRFRISGPPIELGAKAALSLALMLHELATNAVKYGALSVPAGHVTVVWDVVDEAGEPTVRLTWREAGGPRVAPPARKGFGSRLIERGLVGAVGGVVRLEYDPAGLVCRLVAPLSGFGGESP</sequence>
<evidence type="ECO:0000313" key="21">
    <source>
        <dbReference type="Proteomes" id="UP000199229"/>
    </source>
</evidence>
<dbReference type="NCBIfam" id="TIGR00229">
    <property type="entry name" value="sensory_box"/>
    <property type="match status" value="3"/>
</dbReference>
<dbReference type="SMART" id="SM00065">
    <property type="entry name" value="GAF"/>
    <property type="match status" value="1"/>
</dbReference>
<dbReference type="Gene3D" id="3.30.565.10">
    <property type="entry name" value="Histidine kinase-like ATPase, C-terminal domain"/>
    <property type="match status" value="1"/>
</dbReference>
<dbReference type="Pfam" id="PF01590">
    <property type="entry name" value="GAF"/>
    <property type="match status" value="1"/>
</dbReference>
<evidence type="ECO:0000256" key="11">
    <source>
        <dbReference type="ARBA" id="ARBA00022741"/>
    </source>
</evidence>
<dbReference type="EC" id="2.7.13.3" evidence="2"/>
<dbReference type="InterPro" id="IPR011102">
    <property type="entry name" value="Sig_transdc_His_kinase_HWE"/>
</dbReference>
<evidence type="ECO:0000256" key="17">
    <source>
        <dbReference type="SAM" id="MobiDB-lite"/>
    </source>
</evidence>
<dbReference type="RefSeq" id="WP_091974173.1">
    <property type="nucleotide sequence ID" value="NZ_FOPM01000022.1"/>
</dbReference>
<name>A0A1I2WG63_9HYPH</name>
<dbReference type="InterPro" id="IPR013655">
    <property type="entry name" value="PAS_fold_3"/>
</dbReference>
<keyword evidence="6" id="KW-0716">Sensory transduction</keyword>
<keyword evidence="9" id="KW-0808">Transferase</keyword>
<dbReference type="GO" id="GO:0006355">
    <property type="term" value="P:regulation of DNA-templated transcription"/>
    <property type="evidence" value="ECO:0007669"/>
    <property type="project" value="InterPro"/>
</dbReference>
<feature type="domain" description="PAS" evidence="18">
    <location>
        <begin position="291"/>
        <end position="362"/>
    </location>
</feature>